<protein>
    <submittedName>
        <fullName evidence="2">Uncharacterized protein</fullName>
    </submittedName>
</protein>
<dbReference type="OrthoDB" id="1447802at2"/>
<organism evidence="2 3">
    <name type="scientific">Epilithonimonas hispanica</name>
    <dbReference type="NCBI Taxonomy" id="358687"/>
    <lineage>
        <taxon>Bacteria</taxon>
        <taxon>Pseudomonadati</taxon>
        <taxon>Bacteroidota</taxon>
        <taxon>Flavobacteriia</taxon>
        <taxon>Flavobacteriales</taxon>
        <taxon>Weeksellaceae</taxon>
        <taxon>Chryseobacterium group</taxon>
        <taxon>Epilithonimonas</taxon>
    </lineage>
</organism>
<comment type="caution">
    <text evidence="2">The sequence shown here is derived from an EMBL/GenBank/DDBJ whole genome shotgun (WGS) entry which is preliminary data.</text>
</comment>
<sequence>MFKNLNISYWFIGGLIIWGIIALLRRNGIIVPLNDHLTDLYSVPMFSYTTMKIMKLTYYPDWRPDLKFLLGAALNLTIVFEIICPLLSARYTADFMDIICYFSGALIYHLVLQRIYYVDSKLDMQIKIPV</sequence>
<keyword evidence="1" id="KW-0472">Membrane</keyword>
<keyword evidence="3" id="KW-1185">Reference proteome</keyword>
<feature type="transmembrane region" description="Helical" evidence="1">
    <location>
        <begin position="68"/>
        <end position="89"/>
    </location>
</feature>
<gene>
    <name evidence="2" type="ORF">DRF58_16390</name>
</gene>
<feature type="transmembrane region" description="Helical" evidence="1">
    <location>
        <begin position="6"/>
        <end position="24"/>
    </location>
</feature>
<feature type="transmembrane region" description="Helical" evidence="1">
    <location>
        <begin position="95"/>
        <end position="117"/>
    </location>
</feature>
<evidence type="ECO:0000313" key="2">
    <source>
        <dbReference type="EMBL" id="REC66629.1"/>
    </source>
</evidence>
<reference evidence="2 3" key="1">
    <citation type="journal article" date="2006" name="Int. J. Syst. Evol. Microbiol.">
        <title>Chryseobacterium hispanicum sp. nov., isolated from the drinking water distribution system of Sevilla, Spain.</title>
        <authorList>
            <person name="Gallego V."/>
            <person name="Garcia M.T."/>
            <person name="Ventosa A."/>
        </authorList>
    </citation>
    <scope>NUCLEOTIDE SEQUENCE [LARGE SCALE GENOMIC DNA]</scope>
    <source>
        <strain evidence="2 3">KCTC 22104</strain>
    </source>
</reference>
<name>A0A3D9CLV0_9FLAO</name>
<proteinExistence type="predicted"/>
<evidence type="ECO:0000313" key="3">
    <source>
        <dbReference type="Proteomes" id="UP000256326"/>
    </source>
</evidence>
<dbReference type="EMBL" id="QNUG01000056">
    <property type="protein sequence ID" value="REC66629.1"/>
    <property type="molecule type" value="Genomic_DNA"/>
</dbReference>
<dbReference type="AlphaFoldDB" id="A0A3D9CLV0"/>
<keyword evidence="1" id="KW-0812">Transmembrane</keyword>
<accession>A0A3D9CLV0</accession>
<evidence type="ECO:0000256" key="1">
    <source>
        <dbReference type="SAM" id="Phobius"/>
    </source>
</evidence>
<dbReference type="Proteomes" id="UP000256326">
    <property type="component" value="Unassembled WGS sequence"/>
</dbReference>
<keyword evidence="1" id="KW-1133">Transmembrane helix</keyword>
<dbReference type="RefSeq" id="WP_116036951.1">
    <property type="nucleotide sequence ID" value="NZ_JBHLVV010000104.1"/>
</dbReference>